<evidence type="ECO:0000259" key="3">
    <source>
        <dbReference type="Pfam" id="PF26056"/>
    </source>
</evidence>
<dbReference type="STRING" id="1631356.VV01_01820"/>
<accession>A0A0L6CF18</accession>
<dbReference type="EMBL" id="LAIR01000002">
    <property type="protein sequence ID" value="KNX36170.1"/>
    <property type="molecule type" value="Genomic_DNA"/>
</dbReference>
<dbReference type="AlphaFoldDB" id="A0A0L6CF18"/>
<dbReference type="Pfam" id="PF26056">
    <property type="entry name" value="DUF8017"/>
    <property type="match status" value="1"/>
</dbReference>
<evidence type="ECO:0000313" key="4">
    <source>
        <dbReference type="EMBL" id="KNX36170.1"/>
    </source>
</evidence>
<dbReference type="Proteomes" id="UP000037397">
    <property type="component" value="Unassembled WGS sequence"/>
</dbReference>
<gene>
    <name evidence="4" type="ORF">VV01_01820</name>
</gene>
<evidence type="ECO:0000256" key="1">
    <source>
        <dbReference type="SAM" id="MobiDB-lite"/>
    </source>
</evidence>
<protein>
    <recommendedName>
        <fullName evidence="3">DUF8017 domain-containing protein</fullName>
    </recommendedName>
</protein>
<feature type="compositionally biased region" description="Low complexity" evidence="1">
    <location>
        <begin position="60"/>
        <end position="72"/>
    </location>
</feature>
<dbReference type="OrthoDB" id="5161480at2"/>
<name>A0A0L6CF18_9MICO</name>
<feature type="compositionally biased region" description="Basic and acidic residues" evidence="1">
    <location>
        <begin position="1"/>
        <end position="14"/>
    </location>
</feature>
<organism evidence="4 5">
    <name type="scientific">Luteipulveratus halotolerans</name>
    <dbReference type="NCBI Taxonomy" id="1631356"/>
    <lineage>
        <taxon>Bacteria</taxon>
        <taxon>Bacillati</taxon>
        <taxon>Actinomycetota</taxon>
        <taxon>Actinomycetes</taxon>
        <taxon>Micrococcales</taxon>
        <taxon>Dermacoccaceae</taxon>
        <taxon>Luteipulveratus</taxon>
    </lineage>
</organism>
<feature type="compositionally biased region" description="Low complexity" evidence="1">
    <location>
        <begin position="170"/>
        <end position="195"/>
    </location>
</feature>
<feature type="domain" description="DUF8017" evidence="3">
    <location>
        <begin position="205"/>
        <end position="413"/>
    </location>
</feature>
<keyword evidence="2" id="KW-1133">Transmembrane helix</keyword>
<sequence>MTHDDQRPAGRPDSGHAQPGHRLPGGAPGPSRGGARRVPRPEESVPAAPEQTPTPPTGGPPAAAEGIGEAGPSTYGHQFGGRSFGESWRQGEFGQGQERYYGDQVPVPQSSWQDAPNAPSPNPPPRSPSSSGRRRTALLVAGAVGLVAVLGAGAYALMRGDDDGGGQQVAPSMSASAPSAGPSPSTSSSASAPGSTGTGLGTVAVPPLVPGWQVRTFDDEEGNRAAFDVPATTIPASGVNAEPQQLWSFLTGDAKVTLSDNDNKPLVTAVRAVRYRAGYCTKPKGKDADRGFIAYQLTGDRDPADAAPDVAAMWADAVALKDDGSKEKSTPVVSTQVAINGGRTQAIQSRTTVAVTRAQDPAYCTEPKSVEVVVQSFTTGDATATVVLVRDKGIPDQIDDKTLDQILASARPLS</sequence>
<evidence type="ECO:0000313" key="5">
    <source>
        <dbReference type="Proteomes" id="UP000037397"/>
    </source>
</evidence>
<feature type="region of interest" description="Disordered" evidence="1">
    <location>
        <begin position="162"/>
        <end position="204"/>
    </location>
</feature>
<dbReference type="RefSeq" id="WP_050668394.1">
    <property type="nucleotide sequence ID" value="NZ_LAIR01000002.1"/>
</dbReference>
<keyword evidence="2" id="KW-0812">Transmembrane</keyword>
<evidence type="ECO:0000256" key="2">
    <source>
        <dbReference type="SAM" id="Phobius"/>
    </source>
</evidence>
<feature type="transmembrane region" description="Helical" evidence="2">
    <location>
        <begin position="136"/>
        <end position="158"/>
    </location>
</feature>
<comment type="caution">
    <text evidence="4">The sequence shown here is derived from an EMBL/GenBank/DDBJ whole genome shotgun (WGS) entry which is preliminary data.</text>
</comment>
<reference evidence="5" key="1">
    <citation type="submission" date="2015-03" db="EMBL/GenBank/DDBJ databases">
        <title>Luteipulveratus halotolerans sp. nov., a novel actinobacterium (Dermacoccaceae) from Sarawak, Malaysia.</title>
        <authorList>
            <person name="Juboi H."/>
            <person name="Basik A."/>
            <person name="Shamsul S.S."/>
            <person name="Arnold P."/>
            <person name="Schmitt E.K."/>
            <person name="Sanglier J.-J."/>
            <person name="Yeo T."/>
        </authorList>
    </citation>
    <scope>NUCLEOTIDE SEQUENCE [LARGE SCALE GENOMIC DNA]</scope>
    <source>
        <strain evidence="5">C296001</strain>
    </source>
</reference>
<proteinExistence type="predicted"/>
<keyword evidence="2" id="KW-0472">Membrane</keyword>
<keyword evidence="5" id="KW-1185">Reference proteome</keyword>
<dbReference type="InterPro" id="IPR058330">
    <property type="entry name" value="DUF8017"/>
</dbReference>
<feature type="compositionally biased region" description="Pro residues" evidence="1">
    <location>
        <begin position="118"/>
        <end position="127"/>
    </location>
</feature>
<feature type="region of interest" description="Disordered" evidence="1">
    <location>
        <begin position="1"/>
        <end position="135"/>
    </location>
</feature>